<accession>A0A9P1KA00</accession>
<evidence type="ECO:0000313" key="1">
    <source>
        <dbReference type="EMBL" id="CDM92352.1"/>
    </source>
</evidence>
<reference evidence="1 2" key="1">
    <citation type="submission" date="2014-02" db="EMBL/GenBank/DDBJ databases">
        <authorList>
            <person name="Genoscope - CEA"/>
        </authorList>
    </citation>
    <scope>NUCLEOTIDE SEQUENCE [LARGE SCALE GENOMIC DNA]</scope>
    <source>
        <strain evidence="1 2">PCC 8005</strain>
    </source>
</reference>
<name>A0A9P1KA00_9CYAN</name>
<dbReference type="EMBL" id="FO818640">
    <property type="protein sequence ID" value="CDM92352.1"/>
    <property type="molecule type" value="Genomic_DNA"/>
</dbReference>
<dbReference type="AlphaFoldDB" id="A0A9P1KA00"/>
<proteinExistence type="predicted"/>
<sequence length="115" mass="13309">MTENNIRQKILERLEPLSGSQVKHLLSEWLIGASDRLEDFEELLRKESDPGTEELFEYGEIDSGLNFRGLTEAEMVRQSQLALETYHRQGVSVPHDRVREWADRLGTDREGPCPR</sequence>
<gene>
    <name evidence="1" type="ORF">ARTHRO_10025</name>
</gene>
<protein>
    <submittedName>
        <fullName evidence="1">Uncharacterized protein</fullName>
    </submittedName>
</protein>
<keyword evidence="2" id="KW-1185">Reference proteome</keyword>
<dbReference type="RefSeq" id="WP_006670237.1">
    <property type="nucleotide sequence ID" value="NZ_FO818640.1"/>
</dbReference>
<evidence type="ECO:0000313" key="2">
    <source>
        <dbReference type="Proteomes" id="UP000032946"/>
    </source>
</evidence>
<organism evidence="1 2">
    <name type="scientific">Limnospira indica PCC 8005</name>
    <dbReference type="NCBI Taxonomy" id="376219"/>
    <lineage>
        <taxon>Bacteria</taxon>
        <taxon>Bacillati</taxon>
        <taxon>Cyanobacteriota</taxon>
        <taxon>Cyanophyceae</taxon>
        <taxon>Oscillatoriophycideae</taxon>
        <taxon>Oscillatoriales</taxon>
        <taxon>Sirenicapillariaceae</taxon>
        <taxon>Limnospira</taxon>
    </lineage>
</organism>
<dbReference type="Proteomes" id="UP000032946">
    <property type="component" value="Chromosome"/>
</dbReference>